<feature type="transmembrane region" description="Helical" evidence="1">
    <location>
        <begin position="12"/>
        <end position="36"/>
    </location>
</feature>
<name>A0A7E4W2I0_PANRE</name>
<evidence type="ECO:0000313" key="3">
    <source>
        <dbReference type="WBParaSite" id="Pan_g671.t1"/>
    </source>
</evidence>
<dbReference type="AlphaFoldDB" id="A0A7E4W2I0"/>
<feature type="transmembrane region" description="Helical" evidence="1">
    <location>
        <begin position="48"/>
        <end position="72"/>
    </location>
</feature>
<keyword evidence="2" id="KW-1185">Reference proteome</keyword>
<sequence>MPVNRTAFIDAIIFGFIIGISLLATVIYCFCLGYSYKQDRGYGPQNVAEYLPFIIECGLDMVALVIATIWYYDLNQRVSILHPNVKLICHTICVGIYIGCIAR</sequence>
<evidence type="ECO:0000313" key="2">
    <source>
        <dbReference type="Proteomes" id="UP000492821"/>
    </source>
</evidence>
<organism evidence="2 3">
    <name type="scientific">Panagrellus redivivus</name>
    <name type="common">Microworm</name>
    <dbReference type="NCBI Taxonomy" id="6233"/>
    <lineage>
        <taxon>Eukaryota</taxon>
        <taxon>Metazoa</taxon>
        <taxon>Ecdysozoa</taxon>
        <taxon>Nematoda</taxon>
        <taxon>Chromadorea</taxon>
        <taxon>Rhabditida</taxon>
        <taxon>Tylenchina</taxon>
        <taxon>Panagrolaimomorpha</taxon>
        <taxon>Panagrolaimoidea</taxon>
        <taxon>Panagrolaimidae</taxon>
        <taxon>Panagrellus</taxon>
    </lineage>
</organism>
<protein>
    <submittedName>
        <fullName evidence="3">Uncharacterized protein</fullName>
    </submittedName>
</protein>
<dbReference type="WBParaSite" id="Pan_g671.t1">
    <property type="protein sequence ID" value="Pan_g671.t1"/>
    <property type="gene ID" value="Pan_g671"/>
</dbReference>
<dbReference type="Proteomes" id="UP000492821">
    <property type="component" value="Unassembled WGS sequence"/>
</dbReference>
<reference evidence="2" key="1">
    <citation type="journal article" date="2013" name="Genetics">
        <title>The draft genome and transcriptome of Panagrellus redivivus are shaped by the harsh demands of a free-living lifestyle.</title>
        <authorList>
            <person name="Srinivasan J."/>
            <person name="Dillman A.R."/>
            <person name="Macchietto M.G."/>
            <person name="Heikkinen L."/>
            <person name="Lakso M."/>
            <person name="Fracchia K.M."/>
            <person name="Antoshechkin I."/>
            <person name="Mortazavi A."/>
            <person name="Wong G."/>
            <person name="Sternberg P.W."/>
        </authorList>
    </citation>
    <scope>NUCLEOTIDE SEQUENCE [LARGE SCALE GENOMIC DNA]</scope>
    <source>
        <strain evidence="2">MT8872</strain>
    </source>
</reference>
<reference evidence="3" key="2">
    <citation type="submission" date="2020-10" db="UniProtKB">
        <authorList>
            <consortium name="WormBaseParasite"/>
        </authorList>
    </citation>
    <scope>IDENTIFICATION</scope>
</reference>
<accession>A0A7E4W2I0</accession>
<keyword evidence="1" id="KW-0472">Membrane</keyword>
<keyword evidence="1" id="KW-0812">Transmembrane</keyword>
<keyword evidence="1" id="KW-1133">Transmembrane helix</keyword>
<evidence type="ECO:0000256" key="1">
    <source>
        <dbReference type="SAM" id="Phobius"/>
    </source>
</evidence>
<proteinExistence type="predicted"/>